<organism evidence="1 2">
    <name type="scientific">Collybiopsis confluens</name>
    <dbReference type="NCBI Taxonomy" id="2823264"/>
    <lineage>
        <taxon>Eukaryota</taxon>
        <taxon>Fungi</taxon>
        <taxon>Dikarya</taxon>
        <taxon>Basidiomycota</taxon>
        <taxon>Agaricomycotina</taxon>
        <taxon>Agaricomycetes</taxon>
        <taxon>Agaricomycetidae</taxon>
        <taxon>Agaricales</taxon>
        <taxon>Marasmiineae</taxon>
        <taxon>Omphalotaceae</taxon>
        <taxon>Collybiopsis</taxon>
    </lineage>
</organism>
<protein>
    <submittedName>
        <fullName evidence="1">Uncharacterized protein</fullName>
    </submittedName>
</protein>
<evidence type="ECO:0000313" key="2">
    <source>
        <dbReference type="Proteomes" id="UP000518752"/>
    </source>
</evidence>
<keyword evidence="2" id="KW-1185">Reference proteome</keyword>
<accession>A0A8H5HS41</accession>
<sequence length="148" mass="17147">MSPAFRPLKLTRPVEMHFPSIRTILEEEDRASHYSVFRPSNVFTVRRHHPYWSARSRATDDDDGSEDEDEDRLVFGIDSSFLIPDWIFEEAVTNNDVVFAPQQGQELEELEPKPLHIPPKESPMKTAVTKTLSFARKLFSSKASRFRL</sequence>
<proteinExistence type="predicted"/>
<name>A0A8H5HS41_9AGAR</name>
<evidence type="ECO:0000313" key="1">
    <source>
        <dbReference type="EMBL" id="KAF5388465.1"/>
    </source>
</evidence>
<comment type="caution">
    <text evidence="1">The sequence shown here is derived from an EMBL/GenBank/DDBJ whole genome shotgun (WGS) entry which is preliminary data.</text>
</comment>
<gene>
    <name evidence="1" type="ORF">D9757_004621</name>
</gene>
<dbReference type="OrthoDB" id="2920928at2759"/>
<reference evidence="1 2" key="1">
    <citation type="journal article" date="2020" name="ISME J.">
        <title>Uncovering the hidden diversity of litter-decomposition mechanisms in mushroom-forming fungi.</title>
        <authorList>
            <person name="Floudas D."/>
            <person name="Bentzer J."/>
            <person name="Ahren D."/>
            <person name="Johansson T."/>
            <person name="Persson P."/>
            <person name="Tunlid A."/>
        </authorList>
    </citation>
    <scope>NUCLEOTIDE SEQUENCE [LARGE SCALE GENOMIC DNA]</scope>
    <source>
        <strain evidence="1 2">CBS 406.79</strain>
    </source>
</reference>
<dbReference type="EMBL" id="JAACJN010000029">
    <property type="protein sequence ID" value="KAF5388465.1"/>
    <property type="molecule type" value="Genomic_DNA"/>
</dbReference>
<dbReference type="AlphaFoldDB" id="A0A8H5HS41"/>
<dbReference type="Proteomes" id="UP000518752">
    <property type="component" value="Unassembled WGS sequence"/>
</dbReference>